<proteinExistence type="predicted"/>
<dbReference type="EMBL" id="SMFQ01000003">
    <property type="protein sequence ID" value="TCJ87489.1"/>
    <property type="molecule type" value="Genomic_DNA"/>
</dbReference>
<accession>A0A4R1F4N9</accession>
<dbReference type="Proteomes" id="UP000294887">
    <property type="component" value="Unassembled WGS sequence"/>
</dbReference>
<keyword evidence="3" id="KW-1185">Reference proteome</keyword>
<dbReference type="Pfam" id="PF09937">
    <property type="entry name" value="DUF2169"/>
    <property type="match status" value="1"/>
</dbReference>
<protein>
    <recommendedName>
        <fullName evidence="1">DUF2169 domain-containing protein</fullName>
    </recommendedName>
</protein>
<name>A0A4R1F4N9_9GAMM</name>
<dbReference type="InterPro" id="IPR018683">
    <property type="entry name" value="DUF2169"/>
</dbReference>
<dbReference type="OrthoDB" id="237820at2"/>
<evidence type="ECO:0000259" key="1">
    <source>
        <dbReference type="Pfam" id="PF09937"/>
    </source>
</evidence>
<feature type="domain" description="DUF2169" evidence="1">
    <location>
        <begin position="21"/>
        <end position="318"/>
    </location>
</feature>
<dbReference type="AlphaFoldDB" id="A0A4R1F4N9"/>
<evidence type="ECO:0000313" key="2">
    <source>
        <dbReference type="EMBL" id="TCJ87489.1"/>
    </source>
</evidence>
<organism evidence="2 3">
    <name type="scientific">Cocleimonas flava</name>
    <dbReference type="NCBI Taxonomy" id="634765"/>
    <lineage>
        <taxon>Bacteria</taxon>
        <taxon>Pseudomonadati</taxon>
        <taxon>Pseudomonadota</taxon>
        <taxon>Gammaproteobacteria</taxon>
        <taxon>Thiotrichales</taxon>
        <taxon>Thiotrichaceae</taxon>
        <taxon>Cocleimonas</taxon>
    </lineage>
</organism>
<gene>
    <name evidence="2" type="ORF">EV695_1999</name>
</gene>
<reference evidence="2 3" key="1">
    <citation type="submission" date="2019-03" db="EMBL/GenBank/DDBJ databases">
        <title>Genomic Encyclopedia of Type Strains, Phase IV (KMG-IV): sequencing the most valuable type-strain genomes for metagenomic binning, comparative biology and taxonomic classification.</title>
        <authorList>
            <person name="Goeker M."/>
        </authorList>
    </citation>
    <scope>NUCLEOTIDE SEQUENCE [LARGE SCALE GENOMIC DNA]</scope>
    <source>
        <strain evidence="2 3">DSM 24830</strain>
    </source>
</reference>
<sequence length="377" mass="42591">MDLINVTGMQAGYTMGMKPSGREMIVVAIKGTFEFPKYPDEEPQLAEVQLPLIDADTFTGEPGFSAPAYEVDYSPNKLHCDVLLNGSAYAPKGKSVTKVQVGMKVGDLTKTFNVIGNRKWAAGVGISPGYPEIFQKMPITYDTAFGGVDNYLKNEKKHKAYMLNPVGKGYHAHTATDLVDGTPMPNTEEVGNPIKLPNQDYKPMSFGPIARGWEPRYKYGGTYDDAWLENQFPFLPKDFNEEYFQSAPKDQQMPFPIGGEEVLLINVSPRKSRLEFKLPTLDIPIIFFQKKGDDIIKQAVIDTIIFEPDFNLFTITWRTNIELRKNIFEIPQILVGRQTKAWWRARTMGKTYYPSLAHWVRANRPVDEKNGNEEQAA</sequence>
<evidence type="ECO:0000313" key="3">
    <source>
        <dbReference type="Proteomes" id="UP000294887"/>
    </source>
</evidence>
<comment type="caution">
    <text evidence="2">The sequence shown here is derived from an EMBL/GenBank/DDBJ whole genome shotgun (WGS) entry which is preliminary data.</text>
</comment>